<sequence length="110" mass="12540">MSEGEKRKQDNNYKNGDDASATHQKKQRKDQEGEQTTVTDTEVDEFYAILKRLHVAVKYFKEGNGRDGRKLTEIESVGLERDVVGDGVKRNREDVDQNMALDLNADPEPE</sequence>
<comment type="caution">
    <text evidence="2">The sequence shown here is derived from an EMBL/GenBank/DDBJ whole genome shotgun (WGS) entry which is preliminary data.</text>
</comment>
<reference evidence="2" key="2">
    <citation type="journal article" date="2023" name="Plants (Basel)">
        <title>Annotation of the Turnera subulata (Passifloraceae) Draft Genome Reveals the S-Locus Evolved after the Divergence of Turneroideae from Passifloroideae in a Stepwise Manner.</title>
        <authorList>
            <person name="Henning P.M."/>
            <person name="Roalson E.H."/>
            <person name="Mir W."/>
            <person name="McCubbin A.G."/>
            <person name="Shore J.S."/>
        </authorList>
    </citation>
    <scope>NUCLEOTIDE SEQUENCE</scope>
    <source>
        <strain evidence="2">F60SS</strain>
    </source>
</reference>
<name>A0A9Q0IXA6_9ROSI</name>
<dbReference type="OrthoDB" id="1098796at2759"/>
<protein>
    <recommendedName>
        <fullName evidence="4">Protein NIM1-INTERACTING 2</fullName>
    </recommendedName>
</protein>
<dbReference type="GO" id="GO:0010112">
    <property type="term" value="P:regulation of systemic acquired resistance"/>
    <property type="evidence" value="ECO:0007669"/>
    <property type="project" value="InterPro"/>
</dbReference>
<dbReference type="Proteomes" id="UP001141552">
    <property type="component" value="Unassembled WGS sequence"/>
</dbReference>
<feature type="region of interest" description="Disordered" evidence="1">
    <location>
        <begin position="88"/>
        <end position="110"/>
    </location>
</feature>
<organism evidence="2 3">
    <name type="scientific">Turnera subulata</name>
    <dbReference type="NCBI Taxonomy" id="218843"/>
    <lineage>
        <taxon>Eukaryota</taxon>
        <taxon>Viridiplantae</taxon>
        <taxon>Streptophyta</taxon>
        <taxon>Embryophyta</taxon>
        <taxon>Tracheophyta</taxon>
        <taxon>Spermatophyta</taxon>
        <taxon>Magnoliopsida</taxon>
        <taxon>eudicotyledons</taxon>
        <taxon>Gunneridae</taxon>
        <taxon>Pentapetalae</taxon>
        <taxon>rosids</taxon>
        <taxon>fabids</taxon>
        <taxon>Malpighiales</taxon>
        <taxon>Passifloraceae</taxon>
        <taxon>Turnera</taxon>
    </lineage>
</organism>
<dbReference type="AlphaFoldDB" id="A0A9Q0IXA6"/>
<feature type="compositionally biased region" description="Basic and acidic residues" evidence="1">
    <location>
        <begin position="1"/>
        <end position="17"/>
    </location>
</feature>
<evidence type="ECO:0000313" key="3">
    <source>
        <dbReference type="Proteomes" id="UP001141552"/>
    </source>
</evidence>
<evidence type="ECO:0000313" key="2">
    <source>
        <dbReference type="EMBL" id="KAJ4822511.1"/>
    </source>
</evidence>
<dbReference type="PANTHER" id="PTHR35735">
    <property type="entry name" value="PROTEIN NIM1-INTERACTING 2"/>
    <property type="match status" value="1"/>
</dbReference>
<gene>
    <name evidence="2" type="ORF">Tsubulata_046911</name>
</gene>
<evidence type="ECO:0000256" key="1">
    <source>
        <dbReference type="SAM" id="MobiDB-lite"/>
    </source>
</evidence>
<feature type="region of interest" description="Disordered" evidence="1">
    <location>
        <begin position="1"/>
        <end position="41"/>
    </location>
</feature>
<evidence type="ECO:0008006" key="4">
    <source>
        <dbReference type="Google" id="ProtNLM"/>
    </source>
</evidence>
<reference evidence="2" key="1">
    <citation type="submission" date="2022-02" db="EMBL/GenBank/DDBJ databases">
        <authorList>
            <person name="Henning P.M."/>
            <person name="McCubbin A.G."/>
            <person name="Shore J.S."/>
        </authorList>
    </citation>
    <scope>NUCLEOTIDE SEQUENCE</scope>
    <source>
        <strain evidence="2">F60SS</strain>
        <tissue evidence="2">Leaves</tissue>
    </source>
</reference>
<proteinExistence type="predicted"/>
<keyword evidence="3" id="KW-1185">Reference proteome</keyword>
<dbReference type="PANTHER" id="PTHR35735:SF4">
    <property type="entry name" value="PROTEIN NIM1-INTERACTING 2"/>
    <property type="match status" value="1"/>
</dbReference>
<dbReference type="InterPro" id="IPR034577">
    <property type="entry name" value="NIMIN-2"/>
</dbReference>
<dbReference type="EMBL" id="JAKUCV010007657">
    <property type="protein sequence ID" value="KAJ4822511.1"/>
    <property type="molecule type" value="Genomic_DNA"/>
</dbReference>
<accession>A0A9Q0IXA6</accession>